<keyword evidence="1 3" id="KW-0853">WD repeat</keyword>
<dbReference type="Pfam" id="PF12894">
    <property type="entry name" value="ANAPC4_WD40"/>
    <property type="match status" value="1"/>
</dbReference>
<dbReference type="InterPro" id="IPR015943">
    <property type="entry name" value="WD40/YVTN_repeat-like_dom_sf"/>
</dbReference>
<evidence type="ECO:0000256" key="1">
    <source>
        <dbReference type="ARBA" id="ARBA00022574"/>
    </source>
</evidence>
<keyword evidence="6" id="KW-1185">Reference proteome</keyword>
<protein>
    <recommendedName>
        <fullName evidence="4">Anaphase-promoting complex subunit 4-like WD40 domain-containing protein</fullName>
    </recommendedName>
</protein>
<dbReference type="EMBL" id="CAMPGE010009094">
    <property type="protein sequence ID" value="CAI2367968.1"/>
    <property type="molecule type" value="Genomic_DNA"/>
</dbReference>
<proteinExistence type="predicted"/>
<evidence type="ECO:0000256" key="3">
    <source>
        <dbReference type="PROSITE-ProRule" id="PRU00221"/>
    </source>
</evidence>
<dbReference type="InterPro" id="IPR001680">
    <property type="entry name" value="WD40_rpt"/>
</dbReference>
<gene>
    <name evidence="5" type="ORF">ECRASSUSDP1_LOCUS9257</name>
</gene>
<organism evidence="5 6">
    <name type="scientific">Euplotes crassus</name>
    <dbReference type="NCBI Taxonomy" id="5936"/>
    <lineage>
        <taxon>Eukaryota</taxon>
        <taxon>Sar</taxon>
        <taxon>Alveolata</taxon>
        <taxon>Ciliophora</taxon>
        <taxon>Intramacronucleata</taxon>
        <taxon>Spirotrichea</taxon>
        <taxon>Hypotrichia</taxon>
        <taxon>Euplotida</taxon>
        <taxon>Euplotidae</taxon>
        <taxon>Moneuplotes</taxon>
    </lineage>
</organism>
<evidence type="ECO:0000259" key="4">
    <source>
        <dbReference type="Pfam" id="PF12894"/>
    </source>
</evidence>
<evidence type="ECO:0000256" key="2">
    <source>
        <dbReference type="ARBA" id="ARBA00022737"/>
    </source>
</evidence>
<dbReference type="PROSITE" id="PS50294">
    <property type="entry name" value="WD_REPEATS_REGION"/>
    <property type="match status" value="1"/>
</dbReference>
<feature type="repeat" description="WD" evidence="3">
    <location>
        <begin position="163"/>
        <end position="205"/>
    </location>
</feature>
<feature type="repeat" description="WD" evidence="3">
    <location>
        <begin position="79"/>
        <end position="113"/>
    </location>
</feature>
<dbReference type="PROSITE" id="PS00678">
    <property type="entry name" value="WD_REPEATS_1"/>
    <property type="match status" value="1"/>
</dbReference>
<dbReference type="InterPro" id="IPR024977">
    <property type="entry name" value="Apc4-like_WD40_dom"/>
</dbReference>
<dbReference type="PANTHER" id="PTHR47822">
    <property type="entry name" value="CARBOHYDRATE BINDING DOMAIN CONTAINING PROTEIN"/>
    <property type="match status" value="1"/>
</dbReference>
<sequence length="337" mass="38035">MESAKKPTKSADRSRTYLRHKATILETEDDIFCVKYSPDGEYIAFACGDGYVRILSRRTTKVKELIADPKKDPFNQMPITCIRWREDSKILTTSSADGFIYFWHVKSGKLLFKIAEEENQTYCLDYDRSFEYLATAGKDHKVRLYDNESLSLLSTMERGGSKYSGHSNRIFALKFHQINSNLLLSGGWDNVVYGWDIRQNTPSHHISGPNISGESIDVIGNNLLAGSFTDTSNLCIYDLRKLKDPLNLSWFCENEKVPEGIVPSCVYTAMFLKSDPEYILAGGANKNELRLFRSEKPISKITMLETPCLSVDCHPEGDEFSFGCSDGGLHIIGLNTK</sequence>
<dbReference type="Gene3D" id="2.130.10.10">
    <property type="entry name" value="YVTN repeat-like/Quinoprotein amine dehydrogenase"/>
    <property type="match status" value="1"/>
</dbReference>
<evidence type="ECO:0000313" key="6">
    <source>
        <dbReference type="Proteomes" id="UP001295684"/>
    </source>
</evidence>
<dbReference type="InterPro" id="IPR019775">
    <property type="entry name" value="WD40_repeat_CS"/>
</dbReference>
<feature type="domain" description="Anaphase-promoting complex subunit 4-like WD40" evidence="4">
    <location>
        <begin position="73"/>
        <end position="127"/>
    </location>
</feature>
<dbReference type="AlphaFoldDB" id="A0AAD1UIQ0"/>
<name>A0AAD1UIQ0_EUPCR</name>
<dbReference type="PROSITE" id="PS50082">
    <property type="entry name" value="WD_REPEATS_2"/>
    <property type="match status" value="2"/>
</dbReference>
<comment type="caution">
    <text evidence="5">The sequence shown here is derived from an EMBL/GenBank/DDBJ whole genome shotgun (WGS) entry which is preliminary data.</text>
</comment>
<dbReference type="PANTHER" id="PTHR47822:SF2">
    <property type="entry name" value="F-BOX AND WD-40 DOMAIN PROTEIN 7"/>
    <property type="match status" value="1"/>
</dbReference>
<reference evidence="5" key="1">
    <citation type="submission" date="2023-07" db="EMBL/GenBank/DDBJ databases">
        <authorList>
            <consortium name="AG Swart"/>
            <person name="Singh M."/>
            <person name="Singh A."/>
            <person name="Seah K."/>
            <person name="Emmerich C."/>
        </authorList>
    </citation>
    <scope>NUCLEOTIDE SEQUENCE</scope>
    <source>
        <strain evidence="5">DP1</strain>
    </source>
</reference>
<keyword evidence="2" id="KW-0677">Repeat</keyword>
<dbReference type="Proteomes" id="UP001295684">
    <property type="component" value="Unassembled WGS sequence"/>
</dbReference>
<accession>A0AAD1UIQ0</accession>
<dbReference type="SUPFAM" id="SSF50978">
    <property type="entry name" value="WD40 repeat-like"/>
    <property type="match status" value="1"/>
</dbReference>
<evidence type="ECO:0000313" key="5">
    <source>
        <dbReference type="EMBL" id="CAI2367968.1"/>
    </source>
</evidence>
<dbReference type="InterPro" id="IPR036322">
    <property type="entry name" value="WD40_repeat_dom_sf"/>
</dbReference>
<dbReference type="Pfam" id="PF00400">
    <property type="entry name" value="WD40"/>
    <property type="match status" value="2"/>
</dbReference>
<dbReference type="SMART" id="SM00320">
    <property type="entry name" value="WD40"/>
    <property type="match status" value="5"/>
</dbReference>